<dbReference type="InterPro" id="IPR005324">
    <property type="entry name" value="Ribosomal_uS5_C"/>
</dbReference>
<evidence type="ECO:0000256" key="10">
    <source>
        <dbReference type="SAM" id="MobiDB-lite"/>
    </source>
</evidence>
<feature type="region of interest" description="Disordered" evidence="10">
    <location>
        <begin position="1"/>
        <end position="30"/>
    </location>
</feature>
<dbReference type="GO" id="GO:0019843">
    <property type="term" value="F:rRNA binding"/>
    <property type="evidence" value="ECO:0007669"/>
    <property type="project" value="UniProtKB-KW"/>
</dbReference>
<dbReference type="NCBIfam" id="TIGR01021">
    <property type="entry name" value="rpsE_bact"/>
    <property type="match status" value="1"/>
</dbReference>
<accession>A0A2M6WR85</accession>
<dbReference type="PANTHER" id="PTHR48432">
    <property type="entry name" value="S5 DRBM DOMAIN-CONTAINING PROTEIN"/>
    <property type="match status" value="1"/>
</dbReference>
<evidence type="ECO:0000313" key="12">
    <source>
        <dbReference type="EMBL" id="PIT95300.1"/>
    </source>
</evidence>
<feature type="compositionally biased region" description="Basic residues" evidence="10">
    <location>
        <begin position="15"/>
        <end position="24"/>
    </location>
</feature>
<name>A0A2M6WR85_9BACT</name>
<evidence type="ECO:0000256" key="6">
    <source>
        <dbReference type="ARBA" id="ARBA00035255"/>
    </source>
</evidence>
<sequence>MVESRNKSGLAGRKRDFKGKRGTQRRGEARQEEFEQRIIDIARVTRVMAGGKRMRFRACVAIGNKKGRVAMGIAKGADVSLAVTKAVNKAKKNFINVQIINDTIPHEIYQKFGAAKILLKPASQGRGIIAGGAVRIIMELAGVKNVTSKILGTNNKINNVRCAILALTNLHRVETKKDKPKQKNGNKPE</sequence>
<protein>
    <recommendedName>
        <fullName evidence="6">Small ribosomal subunit protein uS5</fullName>
    </recommendedName>
    <alternativeName>
        <fullName evidence="7">30S ribosomal protein S5</fullName>
    </alternativeName>
</protein>
<evidence type="ECO:0000256" key="3">
    <source>
        <dbReference type="ARBA" id="ARBA00022884"/>
    </source>
</evidence>
<keyword evidence="2" id="KW-0699">rRNA-binding</keyword>
<dbReference type="PROSITE" id="PS50881">
    <property type="entry name" value="S5_DSRBD"/>
    <property type="match status" value="1"/>
</dbReference>
<dbReference type="InterPro" id="IPR005712">
    <property type="entry name" value="Ribosomal_uS5_bac-type"/>
</dbReference>
<evidence type="ECO:0000256" key="2">
    <source>
        <dbReference type="ARBA" id="ARBA00022730"/>
    </source>
</evidence>
<proteinExistence type="inferred from homology"/>
<dbReference type="GO" id="GO:0015935">
    <property type="term" value="C:small ribosomal subunit"/>
    <property type="evidence" value="ECO:0007669"/>
    <property type="project" value="InterPro"/>
</dbReference>
<evidence type="ECO:0000256" key="1">
    <source>
        <dbReference type="ARBA" id="ARBA00008945"/>
    </source>
</evidence>
<evidence type="ECO:0000313" key="13">
    <source>
        <dbReference type="Proteomes" id="UP000228964"/>
    </source>
</evidence>
<keyword evidence="4 8" id="KW-0689">Ribosomal protein</keyword>
<dbReference type="GO" id="GO:0003735">
    <property type="term" value="F:structural constituent of ribosome"/>
    <property type="evidence" value="ECO:0007669"/>
    <property type="project" value="UniProtKB-UniRule"/>
</dbReference>
<organism evidence="12 13">
    <name type="scientific">Candidatus Falkowbacteria bacterium CG10_big_fil_rev_8_21_14_0_10_38_22</name>
    <dbReference type="NCBI Taxonomy" id="1974564"/>
    <lineage>
        <taxon>Bacteria</taxon>
        <taxon>Candidatus Falkowiibacteriota</taxon>
    </lineage>
</organism>
<dbReference type="Gene3D" id="3.30.160.20">
    <property type="match status" value="1"/>
</dbReference>
<dbReference type="PANTHER" id="PTHR48432:SF1">
    <property type="entry name" value="S5 DRBM DOMAIN-CONTAINING PROTEIN"/>
    <property type="match status" value="1"/>
</dbReference>
<evidence type="ECO:0000256" key="7">
    <source>
        <dbReference type="ARBA" id="ARBA00035519"/>
    </source>
</evidence>
<dbReference type="FunFam" id="3.30.230.10:FF:000002">
    <property type="entry name" value="30S ribosomal protein S5"/>
    <property type="match status" value="1"/>
</dbReference>
<dbReference type="GO" id="GO:0006412">
    <property type="term" value="P:translation"/>
    <property type="evidence" value="ECO:0007669"/>
    <property type="project" value="InterPro"/>
</dbReference>
<dbReference type="InterPro" id="IPR013810">
    <property type="entry name" value="Ribosomal_uS5_N"/>
</dbReference>
<gene>
    <name evidence="12" type="primary">rpsE</name>
    <name evidence="12" type="ORF">COT96_01605</name>
</gene>
<comment type="similarity">
    <text evidence="1 9">Belongs to the universal ribosomal protein uS5 family.</text>
</comment>
<keyword evidence="5 8" id="KW-0687">Ribonucleoprotein</keyword>
<comment type="caution">
    <text evidence="12">The sequence shown here is derived from an EMBL/GenBank/DDBJ whole genome shotgun (WGS) entry which is preliminary data.</text>
</comment>
<dbReference type="GO" id="GO:0005737">
    <property type="term" value="C:cytoplasm"/>
    <property type="evidence" value="ECO:0007669"/>
    <property type="project" value="UniProtKB-ARBA"/>
</dbReference>
<dbReference type="Gene3D" id="3.30.230.10">
    <property type="match status" value="1"/>
</dbReference>
<evidence type="ECO:0000259" key="11">
    <source>
        <dbReference type="PROSITE" id="PS50881"/>
    </source>
</evidence>
<dbReference type="Pfam" id="PF03719">
    <property type="entry name" value="Ribosomal_S5_C"/>
    <property type="match status" value="1"/>
</dbReference>
<evidence type="ECO:0000256" key="5">
    <source>
        <dbReference type="ARBA" id="ARBA00023274"/>
    </source>
</evidence>
<dbReference type="EMBL" id="PFAO01000036">
    <property type="protein sequence ID" value="PIT95300.1"/>
    <property type="molecule type" value="Genomic_DNA"/>
</dbReference>
<dbReference type="InterPro" id="IPR000851">
    <property type="entry name" value="Ribosomal_uS5"/>
</dbReference>
<evidence type="ECO:0000256" key="9">
    <source>
        <dbReference type="RuleBase" id="RU003823"/>
    </source>
</evidence>
<dbReference type="InterPro" id="IPR014721">
    <property type="entry name" value="Ribsml_uS5_D2-typ_fold_subgr"/>
</dbReference>
<dbReference type="SUPFAM" id="SSF54768">
    <property type="entry name" value="dsRNA-binding domain-like"/>
    <property type="match status" value="1"/>
</dbReference>
<evidence type="ECO:0000256" key="8">
    <source>
        <dbReference type="PROSITE-ProRule" id="PRU00268"/>
    </source>
</evidence>
<feature type="domain" description="S5 DRBM" evidence="11">
    <location>
        <begin position="34"/>
        <end position="97"/>
    </location>
</feature>
<dbReference type="AlphaFoldDB" id="A0A2M6WR85"/>
<reference evidence="13" key="1">
    <citation type="submission" date="2017-09" db="EMBL/GenBank/DDBJ databases">
        <title>Depth-based differentiation of microbial function through sediment-hosted aquifers and enrichment of novel symbionts in the deep terrestrial subsurface.</title>
        <authorList>
            <person name="Probst A.J."/>
            <person name="Ladd B."/>
            <person name="Jarett J.K."/>
            <person name="Geller-Mcgrath D.E."/>
            <person name="Sieber C.M.K."/>
            <person name="Emerson J.B."/>
            <person name="Anantharaman K."/>
            <person name="Thomas B.C."/>
            <person name="Malmstrom R."/>
            <person name="Stieglmeier M."/>
            <person name="Klingl A."/>
            <person name="Woyke T."/>
            <person name="Ryan C.M."/>
            <person name="Banfield J.F."/>
        </authorList>
    </citation>
    <scope>NUCLEOTIDE SEQUENCE [LARGE SCALE GENOMIC DNA]</scope>
</reference>
<dbReference type="Proteomes" id="UP000228964">
    <property type="component" value="Unassembled WGS sequence"/>
</dbReference>
<dbReference type="SUPFAM" id="SSF54211">
    <property type="entry name" value="Ribosomal protein S5 domain 2-like"/>
    <property type="match status" value="1"/>
</dbReference>
<keyword evidence="3" id="KW-0694">RNA-binding</keyword>
<evidence type="ECO:0000256" key="4">
    <source>
        <dbReference type="ARBA" id="ARBA00022980"/>
    </source>
</evidence>
<dbReference type="InterPro" id="IPR020568">
    <property type="entry name" value="Ribosomal_Su5_D2-typ_SF"/>
</dbReference>
<dbReference type="Pfam" id="PF00333">
    <property type="entry name" value="Ribosomal_S5"/>
    <property type="match status" value="1"/>
</dbReference>